<dbReference type="EMBL" id="CP019336">
    <property type="protein sequence ID" value="AUC21677.1"/>
    <property type="molecule type" value="Genomic_DNA"/>
</dbReference>
<gene>
    <name evidence="1" type="ORF">BTO15_05955</name>
</gene>
<sequence length="116" mass="13847">MSEETLIKYLEFLKTECLRHSNDKLVNENEIQLFKLEVNKFISLFQNSKFEHSIKEKVQNIHFDFSIPKYKGTNLLSYIIDDSWTNSRRREEIMSKKFIRISEEIGNSILEIKATI</sequence>
<organism evidence="1 2">
    <name type="scientific">Polaribacter sejongensis</name>
    <dbReference type="NCBI Taxonomy" id="985043"/>
    <lineage>
        <taxon>Bacteria</taxon>
        <taxon>Pseudomonadati</taxon>
        <taxon>Bacteroidota</taxon>
        <taxon>Flavobacteriia</taxon>
        <taxon>Flavobacteriales</taxon>
        <taxon>Flavobacteriaceae</taxon>
    </lineage>
</organism>
<dbReference type="Proteomes" id="UP000232721">
    <property type="component" value="Chromosome"/>
</dbReference>
<evidence type="ECO:0000313" key="1">
    <source>
        <dbReference type="EMBL" id="AUC21677.1"/>
    </source>
</evidence>
<keyword evidence="2" id="KW-1185">Reference proteome</keyword>
<reference evidence="1 2" key="1">
    <citation type="submission" date="2017-02" db="EMBL/GenBank/DDBJ databases">
        <title>Trade-off between light-utilization and light-protection in marine flavobacteria.</title>
        <authorList>
            <person name="Kumagai Y."/>
            <person name="Yoshizawa S."/>
            <person name="Kogure K."/>
            <person name="Iwasaki W."/>
        </authorList>
    </citation>
    <scope>NUCLEOTIDE SEQUENCE [LARGE SCALE GENOMIC DNA]</scope>
    <source>
        <strain evidence="1 2">KCTC 23670</strain>
    </source>
</reference>
<accession>A0ABM6PY22</accession>
<evidence type="ECO:0000313" key="2">
    <source>
        <dbReference type="Proteomes" id="UP000232721"/>
    </source>
</evidence>
<protein>
    <submittedName>
        <fullName evidence="1">Uncharacterized protein</fullName>
    </submittedName>
</protein>
<name>A0ABM6PY22_9FLAO</name>
<proteinExistence type="predicted"/>
<dbReference type="RefSeq" id="WP_208890759.1">
    <property type="nucleotide sequence ID" value="NZ_CP019336.1"/>
</dbReference>